<dbReference type="PANTHER" id="PTHR48051">
    <property type="match status" value="1"/>
</dbReference>
<dbReference type="InterPro" id="IPR032675">
    <property type="entry name" value="LRR_dom_sf"/>
</dbReference>
<sequence>MALKKLRIENPQELKSLFIDKASDYEEIDFNMISQIEELGFASKKDYYIPDELVSLKNLKKLSANNHCHLPANIDQFQSLEELYVSEEAIYNVPDSIKKIKSLKDLRIVFDPKNNEPQISPEWIFDVKNVEKLTMSYCRFSEIKINNENANQLEEIDFSCSLSDLKMFPDLSSLKNVKKLNLSAETVMGQKIPPYELFGQMLDSIKNLEQIEELDISFWKPKKKSDWLVIKDRKVSIPDVFNRFPNLFRLSIANMKIDFVPDSILGLTKLRELQIQGNNFDKDEIARIKTNLPKCGVQNY</sequence>
<accession>A0A1K2ILA6</accession>
<keyword evidence="1" id="KW-0433">Leucine-rich repeat</keyword>
<evidence type="ECO:0000256" key="2">
    <source>
        <dbReference type="ARBA" id="ARBA00022737"/>
    </source>
</evidence>
<evidence type="ECO:0000313" key="4">
    <source>
        <dbReference type="Proteomes" id="UP000182034"/>
    </source>
</evidence>
<dbReference type="Gene3D" id="3.80.10.10">
    <property type="entry name" value="Ribonuclease Inhibitor"/>
    <property type="match status" value="1"/>
</dbReference>
<dbReference type="InterPro" id="IPR050216">
    <property type="entry name" value="LRR_domain-containing"/>
</dbReference>
<evidence type="ECO:0008006" key="5">
    <source>
        <dbReference type="Google" id="ProtNLM"/>
    </source>
</evidence>
<evidence type="ECO:0000313" key="3">
    <source>
        <dbReference type="EMBL" id="SFZ93225.1"/>
    </source>
</evidence>
<dbReference type="Proteomes" id="UP000182034">
    <property type="component" value="Unassembled WGS sequence"/>
</dbReference>
<protein>
    <recommendedName>
        <fullName evidence="5">Leucine rich repeat-containing protein</fullName>
    </recommendedName>
</protein>
<keyword evidence="2" id="KW-0677">Repeat</keyword>
<gene>
    <name evidence="3" type="ORF">SAMN05216324_104251</name>
</gene>
<dbReference type="EMBL" id="FPKW01000004">
    <property type="protein sequence ID" value="SFZ93225.1"/>
    <property type="molecule type" value="Genomic_DNA"/>
</dbReference>
<dbReference type="PANTHER" id="PTHR48051:SF1">
    <property type="entry name" value="RAS SUPPRESSOR PROTEIN 1"/>
    <property type="match status" value="1"/>
</dbReference>
<reference evidence="4" key="1">
    <citation type="submission" date="2016-10" db="EMBL/GenBank/DDBJ databases">
        <authorList>
            <person name="Varghese N."/>
            <person name="Submissions S."/>
        </authorList>
    </citation>
    <scope>NUCLEOTIDE SEQUENCE [LARGE SCALE GENOMIC DNA]</scope>
    <source>
        <strain evidence="4">SUR2</strain>
    </source>
</reference>
<dbReference type="OrthoDB" id="1240417at2"/>
<organism evidence="3 4">
    <name type="scientific">Chryseobacterium limigenitum</name>
    <dbReference type="NCBI Taxonomy" id="1612149"/>
    <lineage>
        <taxon>Bacteria</taxon>
        <taxon>Pseudomonadati</taxon>
        <taxon>Bacteroidota</taxon>
        <taxon>Flavobacteriia</taxon>
        <taxon>Flavobacteriales</taxon>
        <taxon>Weeksellaceae</taxon>
        <taxon>Chryseobacterium group</taxon>
        <taxon>Chryseobacterium</taxon>
    </lineage>
</organism>
<dbReference type="AlphaFoldDB" id="A0A1K2ILA6"/>
<proteinExistence type="predicted"/>
<name>A0A1K2ILA6_9FLAO</name>
<dbReference type="RefSeq" id="WP_072408870.1">
    <property type="nucleotide sequence ID" value="NZ_FPKW01000004.1"/>
</dbReference>
<dbReference type="GO" id="GO:0005737">
    <property type="term" value="C:cytoplasm"/>
    <property type="evidence" value="ECO:0007669"/>
    <property type="project" value="TreeGrafter"/>
</dbReference>
<evidence type="ECO:0000256" key="1">
    <source>
        <dbReference type="ARBA" id="ARBA00022614"/>
    </source>
</evidence>
<dbReference type="SUPFAM" id="SSF52058">
    <property type="entry name" value="L domain-like"/>
    <property type="match status" value="1"/>
</dbReference>
<keyword evidence="4" id="KW-1185">Reference proteome</keyword>
<dbReference type="STRING" id="1612149.SAMN05216324_104251"/>